<name>A0ABS1FS85_9FLAO</name>
<dbReference type="EMBL" id="JAENHK010000003">
    <property type="protein sequence ID" value="MBK1895113.1"/>
    <property type="molecule type" value="Genomic_DNA"/>
</dbReference>
<evidence type="ECO:0000313" key="1">
    <source>
        <dbReference type="EMBL" id="MBK1895113.1"/>
    </source>
</evidence>
<protein>
    <recommendedName>
        <fullName evidence="3">YD repeat-containing protein</fullName>
    </recommendedName>
</protein>
<sequence>QVTKQTTTSPDGTVNETNYQYAHEKGNQKLIAANMIGIPLETKVIQKQNDSDAGKTISRSETKYDDPANLFPTSVISYDMQNNALSTEITYNKYDTKGNIQQYTTKDGVPTAIVWGYNNTQPIAKVQGATYDQLVSLGVVTAIVNASDQDAANPANEPALITALDTFRKNSGLSTYQVSTYTYDPLIGVTSITPPSGIREVYIYDTANRLKEIRQDSKTGNLVKEFKYNYKN</sequence>
<dbReference type="Proteomes" id="UP000628669">
    <property type="component" value="Unassembled WGS sequence"/>
</dbReference>
<gene>
    <name evidence="1" type="ORF">JHL15_05000</name>
</gene>
<proteinExistence type="predicted"/>
<accession>A0ABS1FS85</accession>
<evidence type="ECO:0000313" key="2">
    <source>
        <dbReference type="Proteomes" id="UP000628669"/>
    </source>
</evidence>
<evidence type="ECO:0008006" key="3">
    <source>
        <dbReference type="Google" id="ProtNLM"/>
    </source>
</evidence>
<keyword evidence="2" id="KW-1185">Reference proteome</keyword>
<dbReference type="Gene3D" id="2.180.10.10">
    <property type="entry name" value="RHS repeat-associated core"/>
    <property type="match status" value="1"/>
</dbReference>
<comment type="caution">
    <text evidence="1">The sequence shown here is derived from an EMBL/GenBank/DDBJ whole genome shotgun (WGS) entry which is preliminary data.</text>
</comment>
<feature type="non-terminal residue" evidence="1">
    <location>
        <position position="1"/>
    </location>
</feature>
<reference evidence="2" key="1">
    <citation type="submission" date="2021-01" db="EMBL/GenBank/DDBJ databases">
        <title>Genome public.</title>
        <authorList>
            <person name="Liu C."/>
            <person name="Sun Q."/>
        </authorList>
    </citation>
    <scope>NUCLEOTIDE SEQUENCE [LARGE SCALE GENOMIC DNA]</scope>
    <source>
        <strain evidence="2">YIM B02567</strain>
    </source>
</reference>
<organism evidence="1 2">
    <name type="scientific">Chryseobacterium paridis</name>
    <dbReference type="NCBI Taxonomy" id="2800328"/>
    <lineage>
        <taxon>Bacteria</taxon>
        <taxon>Pseudomonadati</taxon>
        <taxon>Bacteroidota</taxon>
        <taxon>Flavobacteriia</taxon>
        <taxon>Flavobacteriales</taxon>
        <taxon>Weeksellaceae</taxon>
        <taxon>Chryseobacterium group</taxon>
        <taxon>Chryseobacterium</taxon>
    </lineage>
</organism>